<evidence type="ECO:0000313" key="15">
    <source>
        <dbReference type="EMBL" id="RDY57947.1"/>
    </source>
</evidence>
<keyword evidence="4" id="KW-0410">Iron transport</keyword>
<dbReference type="Gene3D" id="2.60.40.1120">
    <property type="entry name" value="Carboxypeptidase-like, regulatory domain"/>
    <property type="match status" value="1"/>
</dbReference>
<evidence type="ECO:0000313" key="16">
    <source>
        <dbReference type="Proteomes" id="UP000261828"/>
    </source>
</evidence>
<evidence type="ECO:0000256" key="8">
    <source>
        <dbReference type="ARBA" id="ARBA00023077"/>
    </source>
</evidence>
<dbReference type="GO" id="GO:0006826">
    <property type="term" value="P:iron ion transport"/>
    <property type="evidence" value="ECO:0007669"/>
    <property type="project" value="UniProtKB-KW"/>
</dbReference>
<evidence type="ECO:0000256" key="9">
    <source>
        <dbReference type="ARBA" id="ARBA00023136"/>
    </source>
</evidence>
<dbReference type="SUPFAM" id="SSF56935">
    <property type="entry name" value="Porins"/>
    <property type="match status" value="1"/>
</dbReference>
<evidence type="ECO:0000256" key="10">
    <source>
        <dbReference type="ARBA" id="ARBA00023237"/>
    </source>
</evidence>
<evidence type="ECO:0000256" key="7">
    <source>
        <dbReference type="ARBA" id="ARBA00023065"/>
    </source>
</evidence>
<feature type="domain" description="TonB-dependent receptor-like beta-barrel" evidence="13">
    <location>
        <begin position="484"/>
        <end position="923"/>
    </location>
</feature>
<comment type="similarity">
    <text evidence="11 12">Belongs to the TonB-dependent receptor family.</text>
</comment>
<organism evidence="15 16">
    <name type="scientific">Flagellimonas nanhaiensis</name>
    <dbReference type="NCBI Taxonomy" id="2292706"/>
    <lineage>
        <taxon>Bacteria</taxon>
        <taxon>Pseudomonadati</taxon>
        <taxon>Bacteroidota</taxon>
        <taxon>Flavobacteriia</taxon>
        <taxon>Flavobacteriales</taxon>
        <taxon>Flavobacteriaceae</taxon>
        <taxon>Flagellimonas</taxon>
    </lineage>
</organism>
<comment type="caution">
    <text evidence="15">The sequence shown here is derived from an EMBL/GenBank/DDBJ whole genome shotgun (WGS) entry which is preliminary data.</text>
</comment>
<dbReference type="InterPro" id="IPR036942">
    <property type="entry name" value="Beta-barrel_TonB_sf"/>
</dbReference>
<evidence type="ECO:0000259" key="13">
    <source>
        <dbReference type="Pfam" id="PF00593"/>
    </source>
</evidence>
<keyword evidence="6" id="KW-0408">Iron</keyword>
<name>A0A371JLT7_9FLAO</name>
<evidence type="ECO:0000256" key="5">
    <source>
        <dbReference type="ARBA" id="ARBA00022692"/>
    </source>
</evidence>
<keyword evidence="2 11" id="KW-0813">Transport</keyword>
<dbReference type="InterPro" id="IPR023996">
    <property type="entry name" value="TonB-dep_OMP_SusC/RagA"/>
</dbReference>
<dbReference type="OrthoDB" id="9768177at2"/>
<keyword evidence="5 11" id="KW-0812">Transmembrane</keyword>
<feature type="domain" description="TonB-dependent receptor plug" evidence="14">
    <location>
        <begin position="130"/>
        <end position="253"/>
    </location>
</feature>
<dbReference type="Pfam" id="PF00593">
    <property type="entry name" value="TonB_dep_Rec_b-barrel"/>
    <property type="match status" value="1"/>
</dbReference>
<dbReference type="SUPFAM" id="SSF49464">
    <property type="entry name" value="Carboxypeptidase regulatory domain-like"/>
    <property type="match status" value="1"/>
</dbReference>
<dbReference type="EMBL" id="QTJX01000006">
    <property type="protein sequence ID" value="RDY57947.1"/>
    <property type="molecule type" value="Genomic_DNA"/>
</dbReference>
<dbReference type="RefSeq" id="WP_116185791.1">
    <property type="nucleotide sequence ID" value="NZ_QTJX01000006.1"/>
</dbReference>
<proteinExistence type="inferred from homology"/>
<keyword evidence="16" id="KW-1185">Reference proteome</keyword>
<dbReference type="GO" id="GO:0009279">
    <property type="term" value="C:cell outer membrane"/>
    <property type="evidence" value="ECO:0007669"/>
    <property type="project" value="UniProtKB-SubCell"/>
</dbReference>
<evidence type="ECO:0000259" key="14">
    <source>
        <dbReference type="Pfam" id="PF07715"/>
    </source>
</evidence>
<dbReference type="InterPro" id="IPR000531">
    <property type="entry name" value="Beta-barrel_TonB"/>
</dbReference>
<protein>
    <submittedName>
        <fullName evidence="15">SusC/RagA family TonB-linked outer membrane protein</fullName>
    </submittedName>
</protein>
<dbReference type="Pfam" id="PF13715">
    <property type="entry name" value="CarbopepD_reg_2"/>
    <property type="match status" value="1"/>
</dbReference>
<keyword evidence="8 12" id="KW-0798">TonB box</keyword>
<keyword evidence="3 11" id="KW-1134">Transmembrane beta strand</keyword>
<dbReference type="InterPro" id="IPR037066">
    <property type="entry name" value="Plug_dom_sf"/>
</dbReference>
<keyword evidence="9 11" id="KW-0472">Membrane</keyword>
<dbReference type="Gene3D" id="2.170.130.10">
    <property type="entry name" value="TonB-dependent receptor, plug domain"/>
    <property type="match status" value="1"/>
</dbReference>
<evidence type="ECO:0000256" key="2">
    <source>
        <dbReference type="ARBA" id="ARBA00022448"/>
    </source>
</evidence>
<dbReference type="NCBIfam" id="TIGR04056">
    <property type="entry name" value="OMP_RagA_SusC"/>
    <property type="match status" value="1"/>
</dbReference>
<evidence type="ECO:0000256" key="3">
    <source>
        <dbReference type="ARBA" id="ARBA00022452"/>
    </source>
</evidence>
<evidence type="ECO:0000256" key="1">
    <source>
        <dbReference type="ARBA" id="ARBA00004571"/>
    </source>
</evidence>
<comment type="subcellular location">
    <subcellularLocation>
        <location evidence="1 11">Cell outer membrane</location>
        <topology evidence="1 11">Multi-pass membrane protein</topology>
    </subcellularLocation>
</comment>
<dbReference type="InterPro" id="IPR008969">
    <property type="entry name" value="CarboxyPept-like_regulatory"/>
</dbReference>
<evidence type="ECO:0000256" key="12">
    <source>
        <dbReference type="RuleBase" id="RU003357"/>
    </source>
</evidence>
<dbReference type="Proteomes" id="UP000261828">
    <property type="component" value="Unassembled WGS sequence"/>
</dbReference>
<dbReference type="Pfam" id="PF07715">
    <property type="entry name" value="Plug"/>
    <property type="match status" value="1"/>
</dbReference>
<dbReference type="PANTHER" id="PTHR32552:SF81">
    <property type="entry name" value="TONB-DEPENDENT OUTER MEMBRANE RECEPTOR"/>
    <property type="match status" value="1"/>
</dbReference>
<dbReference type="InterPro" id="IPR012910">
    <property type="entry name" value="Plug_dom"/>
</dbReference>
<keyword evidence="7" id="KW-0406">Ion transport</keyword>
<dbReference type="AlphaFoldDB" id="A0A371JLT7"/>
<dbReference type="PROSITE" id="PS52016">
    <property type="entry name" value="TONB_DEPENDENT_REC_3"/>
    <property type="match status" value="1"/>
</dbReference>
<dbReference type="InterPro" id="IPR039426">
    <property type="entry name" value="TonB-dep_rcpt-like"/>
</dbReference>
<evidence type="ECO:0000256" key="6">
    <source>
        <dbReference type="ARBA" id="ARBA00023004"/>
    </source>
</evidence>
<evidence type="ECO:0000256" key="11">
    <source>
        <dbReference type="PROSITE-ProRule" id="PRU01360"/>
    </source>
</evidence>
<dbReference type="Gene3D" id="2.40.170.20">
    <property type="entry name" value="TonB-dependent receptor, beta-barrel domain"/>
    <property type="match status" value="1"/>
</dbReference>
<sequence>MKFSSYWLIFFGISSFFIYGNEGVNKIGYRISNITVAQNTLTGNVTDSQGLPLPGVNVIIKGTNTGTQTDFDGNYAISATQGDIVVFSYIGFASQELPVPNDNVLNVVMTEDVSRLQEVVVTAQGIRREKRSLGYAISELENDKIEDRPEGDLGRVLRGKAAGLNITSTNGLAGSGTNILIRGFASITGDNQPLFVVNGVPFDGSTNNENAFFDGINESSRFLDIDPNSIEKVAVLKGLSASVLYGERGRNGVILITTKSGSTASGKNKTEITVAQSAFFTDAILPNYQDNYGGGFHQNLGFFFSNHGPSFNPGDLSNQAIDSNPLFLNRQGNQVFLVNPLSQLNDQSLVTGFEDIANSPYEYRPYNSVEEFFKQGITTSTSINISGGSEKTSFNMNYGYLNDQGFTPGNSLLRNTFGVGGTAQLTNKFTINGALNFSRTGAKSPPVAASTGSGVISNSSSVFGDVLYTPRNIDLFGLPFQSLDGRSVYYRSGNDIQNPRWTVANAKATQDTDRVFGNLNVNYQFNDWITATYRLGIDTYTEFNTNGQNRGGVDGDVTGIFRTITRRNTTWDHSFILNGDKNITEDLNLKVILGATSRRDEFQQTGVESTNQIVFGVLEHFNFVNSSSAGSFFSDGGNFSNRSEINTLGVYGDVTLGYKDFLYLNGAVRTDWTSTLERENNSITYPGVSLSFIPTTAIDGLKSSNILNYMKVRFGYGTSAGFPGAYTTRNVLALNARLFVDRGGNVISSNAVSNVLGNPDLKPETIREYELGMDTRLFNNKLGLNVSVFKRETRDLITNQSLDPSTGFTSRTINAGAFEAEGIEVDFDFTPFSSQNGFAWNVSGNFYADENIVTELPEGTENISLTPTITGTVANYAVEGMPVGVLLGNRVVRTNGQLTVDNNGDYITGPSSTEFLGDPNPDWTATLDNGISFKGFSFNMSWQYRHGGEVYSQTARALVGRGVVDADRPLDREKTYVLPGVKQDGSPNDIQLTTTRIYFNNLGFGSNEWAIYDGTTLRLNEASLGYSFPKKFLDKTPFGALSFTVSGSNLWFRAFNFPKNVNFDTNVLSTGVGNGQGIDFISGPSARRYGFTLRATF</sequence>
<dbReference type="FunFam" id="2.60.40.1120:FF:000003">
    <property type="entry name" value="Outer membrane protein Omp121"/>
    <property type="match status" value="1"/>
</dbReference>
<keyword evidence="10 11" id="KW-0998">Cell outer membrane</keyword>
<dbReference type="PANTHER" id="PTHR32552">
    <property type="entry name" value="FERRICHROME IRON RECEPTOR-RELATED"/>
    <property type="match status" value="1"/>
</dbReference>
<accession>A0A371JLT7</accession>
<reference evidence="15 16" key="1">
    <citation type="submission" date="2018-08" db="EMBL/GenBank/DDBJ databases">
        <title>Muricauda nanhaiensis sp. nov., isolated from seawater of the South China Sea.</title>
        <authorList>
            <person name="Dang Y."/>
        </authorList>
    </citation>
    <scope>NUCLEOTIDE SEQUENCE [LARGE SCALE GENOMIC DNA]</scope>
    <source>
        <strain evidence="15 16">SM1704</strain>
    </source>
</reference>
<evidence type="ECO:0000256" key="4">
    <source>
        <dbReference type="ARBA" id="ARBA00022496"/>
    </source>
</evidence>
<gene>
    <name evidence="15" type="ORF">DX873_17290</name>
</gene>